<dbReference type="NCBIfam" id="TIGR02074">
    <property type="entry name" value="PBP_1a_fam"/>
    <property type="match status" value="1"/>
</dbReference>
<keyword evidence="9" id="KW-0378">Hydrolase</keyword>
<dbReference type="GO" id="GO:0008658">
    <property type="term" value="F:penicillin binding"/>
    <property type="evidence" value="ECO:0007669"/>
    <property type="project" value="InterPro"/>
</dbReference>
<evidence type="ECO:0000256" key="3">
    <source>
        <dbReference type="ARBA" id="ARBA00022475"/>
    </source>
</evidence>
<dbReference type="FunFam" id="1.10.3810.10:FF:000001">
    <property type="entry name" value="Penicillin-binding protein 1A"/>
    <property type="match status" value="1"/>
</dbReference>
<evidence type="ECO:0000256" key="7">
    <source>
        <dbReference type="ARBA" id="ARBA00022679"/>
    </source>
</evidence>
<dbReference type="InterPro" id="IPR036950">
    <property type="entry name" value="PBP_transglycosylase"/>
</dbReference>
<dbReference type="OrthoDB" id="9766909at2"/>
<name>A0A0Q3TM74_9BACI</name>
<dbReference type="EMBL" id="LJJC01000004">
    <property type="protein sequence ID" value="KQL55102.1"/>
    <property type="molecule type" value="Genomic_DNA"/>
</dbReference>
<dbReference type="GO" id="GO:0006508">
    <property type="term" value="P:proteolysis"/>
    <property type="evidence" value="ECO:0007669"/>
    <property type="project" value="UniProtKB-KW"/>
</dbReference>
<keyword evidence="6" id="KW-0328">Glycosyltransferase</keyword>
<dbReference type="PANTHER" id="PTHR32282:SF32">
    <property type="entry name" value="PENICILLIN-BINDING PROTEIN 2A"/>
    <property type="match status" value="1"/>
</dbReference>
<dbReference type="GO" id="GO:0009002">
    <property type="term" value="F:serine-type D-Ala-D-Ala carboxypeptidase activity"/>
    <property type="evidence" value="ECO:0007669"/>
    <property type="project" value="UniProtKB-EC"/>
</dbReference>
<keyword evidence="7" id="KW-0808">Transferase</keyword>
<keyword evidence="15" id="KW-0961">Cell wall biogenesis/degradation</keyword>
<comment type="catalytic activity">
    <reaction evidence="16">
        <text>Preferential cleavage: (Ac)2-L-Lys-D-Ala-|-D-Ala. Also transpeptidation of peptidyl-alanyl moieties that are N-acyl substituents of D-alanine.</text>
        <dbReference type="EC" id="3.4.16.4"/>
    </reaction>
</comment>
<keyword evidence="14" id="KW-0511">Multifunctional enzyme</keyword>
<reference evidence="22 23" key="1">
    <citation type="submission" date="2015-09" db="EMBL/GenBank/DDBJ databases">
        <title>Genome sequencing project for genomic taxonomy and phylogenomics of Bacillus-like bacteria.</title>
        <authorList>
            <person name="Liu B."/>
            <person name="Wang J."/>
            <person name="Zhu Y."/>
            <person name="Liu G."/>
            <person name="Chen Q."/>
            <person name="Chen Z."/>
            <person name="Lan J."/>
            <person name="Che J."/>
            <person name="Ge C."/>
            <person name="Shi H."/>
            <person name="Pan Z."/>
            <person name="Liu X."/>
        </authorList>
    </citation>
    <scope>NUCLEOTIDE SEQUENCE [LARGE SCALE GENOMIC DNA]</scope>
    <source>
        <strain evidence="22 23">LMG 18435</strain>
    </source>
</reference>
<evidence type="ECO:0000256" key="11">
    <source>
        <dbReference type="ARBA" id="ARBA00022984"/>
    </source>
</evidence>
<dbReference type="GO" id="GO:0008955">
    <property type="term" value="F:peptidoglycan glycosyltransferase activity"/>
    <property type="evidence" value="ECO:0007669"/>
    <property type="project" value="UniProtKB-EC"/>
</dbReference>
<protein>
    <submittedName>
        <fullName evidence="22">Penicillin-binding protein</fullName>
    </submittedName>
</protein>
<dbReference type="InterPro" id="IPR012338">
    <property type="entry name" value="Beta-lactam/transpept-like"/>
</dbReference>
<evidence type="ECO:0000313" key="23">
    <source>
        <dbReference type="Proteomes" id="UP000051888"/>
    </source>
</evidence>
<dbReference type="AlphaFoldDB" id="A0A0Q3TM74"/>
<dbReference type="GO" id="GO:0030288">
    <property type="term" value="C:outer membrane-bounded periplasmic space"/>
    <property type="evidence" value="ECO:0007669"/>
    <property type="project" value="TreeGrafter"/>
</dbReference>
<dbReference type="InterPro" id="IPR023346">
    <property type="entry name" value="Lysozyme-like_dom_sf"/>
</dbReference>
<feature type="transmembrane region" description="Helical" evidence="19">
    <location>
        <begin position="30"/>
        <end position="50"/>
    </location>
</feature>
<evidence type="ECO:0000256" key="10">
    <source>
        <dbReference type="ARBA" id="ARBA00022960"/>
    </source>
</evidence>
<keyword evidence="3" id="KW-1003">Cell membrane</keyword>
<feature type="domain" description="Penicillin-binding protein transpeptidase" evidence="20">
    <location>
        <begin position="345"/>
        <end position="619"/>
    </location>
</feature>
<evidence type="ECO:0000256" key="13">
    <source>
        <dbReference type="ARBA" id="ARBA00023136"/>
    </source>
</evidence>
<dbReference type="GO" id="GO:0009252">
    <property type="term" value="P:peptidoglycan biosynthetic process"/>
    <property type="evidence" value="ECO:0007669"/>
    <property type="project" value="UniProtKB-KW"/>
</dbReference>
<evidence type="ECO:0000256" key="12">
    <source>
        <dbReference type="ARBA" id="ARBA00022989"/>
    </source>
</evidence>
<feature type="coiled-coil region" evidence="18">
    <location>
        <begin position="650"/>
        <end position="684"/>
    </location>
</feature>
<dbReference type="Pfam" id="PF00905">
    <property type="entry name" value="Transpeptidase"/>
    <property type="match status" value="1"/>
</dbReference>
<keyword evidence="12 19" id="KW-1133">Transmembrane helix</keyword>
<dbReference type="InterPro" id="IPR001460">
    <property type="entry name" value="PCN-bd_Tpept"/>
</dbReference>
<dbReference type="Proteomes" id="UP000051888">
    <property type="component" value="Unassembled WGS sequence"/>
</dbReference>
<evidence type="ECO:0000256" key="16">
    <source>
        <dbReference type="ARBA" id="ARBA00034000"/>
    </source>
</evidence>
<dbReference type="PATRIC" id="fig|157838.3.peg.3844"/>
<keyword evidence="4" id="KW-0121">Carboxypeptidase</keyword>
<comment type="caution">
    <text evidence="22">The sequence shown here is derived from an EMBL/GenBank/DDBJ whole genome shotgun (WGS) entry which is preliminary data.</text>
</comment>
<keyword evidence="10" id="KW-0133">Cell shape</keyword>
<gene>
    <name evidence="22" type="ORF">AN964_17365</name>
</gene>
<keyword evidence="13 19" id="KW-0472">Membrane</keyword>
<proteinExistence type="inferred from homology"/>
<organism evidence="22 23">
    <name type="scientific">Heyndrickxia shackletonii</name>
    <dbReference type="NCBI Taxonomy" id="157838"/>
    <lineage>
        <taxon>Bacteria</taxon>
        <taxon>Bacillati</taxon>
        <taxon>Bacillota</taxon>
        <taxon>Bacilli</taxon>
        <taxon>Bacillales</taxon>
        <taxon>Bacillaceae</taxon>
        <taxon>Heyndrickxia</taxon>
    </lineage>
</organism>
<dbReference type="InterPro" id="IPR050396">
    <property type="entry name" value="Glycosyltr_51/Transpeptidase"/>
</dbReference>
<keyword evidence="5" id="KW-0645">Protease</keyword>
<accession>A0A0Q3TM74</accession>
<evidence type="ECO:0000256" key="5">
    <source>
        <dbReference type="ARBA" id="ARBA00022670"/>
    </source>
</evidence>
<sequence length="695" mass="76836">MMKAGNYMKRLQPVWVAVKRLWKKAHMNQIILLALSLVVLGFLGFFTYFASTVNVGSLKKGLAQSTAIYDKDGDLASKISANRTEGVSIKQVPDNLKNAVVAIEDHRFYDHGGFDIRGMTSAFFKNIAAGGVTAGGSTITQQLTKNALLSPERTYRRKIEELFLAVKIEKYYSKDDILQMYLNQIFFGHGAWGVQNASKKYFGKDVQNVDLSEAATLAGIINAPSALDPYKHMDRAIQRRNVVLGAMKKYGYITNDQYKKAVNEKLVLKDTGGDPLKGKYPYYVDAVLDEAINRYGLTQDEILTRGYRIYTEMDQNIQSGLERVYQNDYLFPSGRSGDLVQSGGILLDPKSGGVRALVGGRGQKVFRGFNRATQLQRQPGSTMKPLAVYTPALEEGYTANSSLKDEQMTFGNYAPKNYNGQYLGEVPMYKAVEDSINLPAVWLLNEIGIDKGMDASKRFGIPLTNEDRNLGLALGGLHKGVSPMQMADAFSAFANDGKRYDAHIITKIVGPTGNIIAERKPKETDVTSKKVADEMTSMLLNVVETGTGKGVNVPGYTIAGKTGSTQSSYSSNGTTDQWFVGYTPNLVGAVWIGYDKTDSQHYLNGLSSQGVVPVFQAVMQNTLKYTKPGQFGVQSVNATLAGKKDNQSFIDKAEEIDKKLKEGAKKLKDKIEEHKSKWKDLTDQLKKKWNEIRGH</sequence>
<comment type="similarity">
    <text evidence="2">In the N-terminal section; belongs to the glycosyltransferase 51 family.</text>
</comment>
<dbReference type="Gene3D" id="3.40.710.10">
    <property type="entry name" value="DD-peptidase/beta-lactamase superfamily"/>
    <property type="match status" value="1"/>
</dbReference>
<dbReference type="InterPro" id="IPR001264">
    <property type="entry name" value="Glyco_trans_51"/>
</dbReference>
<evidence type="ECO:0000256" key="15">
    <source>
        <dbReference type="ARBA" id="ARBA00023316"/>
    </source>
</evidence>
<evidence type="ECO:0000256" key="4">
    <source>
        <dbReference type="ARBA" id="ARBA00022645"/>
    </source>
</evidence>
<comment type="similarity">
    <text evidence="1">In the C-terminal section; belongs to the transpeptidase family.</text>
</comment>
<keyword evidence="8 19" id="KW-0812">Transmembrane</keyword>
<evidence type="ECO:0000256" key="19">
    <source>
        <dbReference type="SAM" id="Phobius"/>
    </source>
</evidence>
<keyword evidence="23" id="KW-1185">Reference proteome</keyword>
<dbReference type="PANTHER" id="PTHR32282">
    <property type="entry name" value="BINDING PROTEIN TRANSPEPTIDASE, PUTATIVE-RELATED"/>
    <property type="match status" value="1"/>
</dbReference>
<dbReference type="GO" id="GO:0071555">
    <property type="term" value="P:cell wall organization"/>
    <property type="evidence" value="ECO:0007669"/>
    <property type="project" value="UniProtKB-KW"/>
</dbReference>
<evidence type="ECO:0000259" key="21">
    <source>
        <dbReference type="Pfam" id="PF00912"/>
    </source>
</evidence>
<evidence type="ECO:0000259" key="20">
    <source>
        <dbReference type="Pfam" id="PF00905"/>
    </source>
</evidence>
<comment type="catalytic activity">
    <reaction evidence="17">
        <text>[GlcNAc-(1-&gt;4)-Mur2Ac(oyl-L-Ala-gamma-D-Glu-L-Lys-D-Ala-D-Ala)](n)-di-trans,octa-cis-undecaprenyl diphosphate + beta-D-GlcNAc-(1-&gt;4)-Mur2Ac(oyl-L-Ala-gamma-D-Glu-L-Lys-D-Ala-D-Ala)-di-trans,octa-cis-undecaprenyl diphosphate = [GlcNAc-(1-&gt;4)-Mur2Ac(oyl-L-Ala-gamma-D-Glu-L-Lys-D-Ala-D-Ala)](n+1)-di-trans,octa-cis-undecaprenyl diphosphate + di-trans,octa-cis-undecaprenyl diphosphate + H(+)</text>
        <dbReference type="Rhea" id="RHEA:23708"/>
        <dbReference type="Rhea" id="RHEA-COMP:9602"/>
        <dbReference type="Rhea" id="RHEA-COMP:9603"/>
        <dbReference type="ChEBI" id="CHEBI:15378"/>
        <dbReference type="ChEBI" id="CHEBI:58405"/>
        <dbReference type="ChEBI" id="CHEBI:60033"/>
        <dbReference type="ChEBI" id="CHEBI:78435"/>
        <dbReference type="EC" id="2.4.99.28"/>
    </reaction>
</comment>
<evidence type="ECO:0000256" key="8">
    <source>
        <dbReference type="ARBA" id="ARBA00022692"/>
    </source>
</evidence>
<dbReference type="Gene3D" id="1.10.3810.10">
    <property type="entry name" value="Biosynthetic peptidoglycan transglycosylase-like"/>
    <property type="match status" value="1"/>
</dbReference>
<dbReference type="SUPFAM" id="SSF56601">
    <property type="entry name" value="beta-lactamase/transpeptidase-like"/>
    <property type="match status" value="1"/>
</dbReference>
<evidence type="ECO:0000256" key="6">
    <source>
        <dbReference type="ARBA" id="ARBA00022676"/>
    </source>
</evidence>
<dbReference type="Gene3D" id="6.20.370.110">
    <property type="match status" value="1"/>
</dbReference>
<evidence type="ECO:0000256" key="1">
    <source>
        <dbReference type="ARBA" id="ARBA00007090"/>
    </source>
</evidence>
<dbReference type="Pfam" id="PF00912">
    <property type="entry name" value="Transgly"/>
    <property type="match status" value="1"/>
</dbReference>
<dbReference type="SUPFAM" id="SSF53955">
    <property type="entry name" value="Lysozyme-like"/>
    <property type="match status" value="1"/>
</dbReference>
<keyword evidence="18" id="KW-0175">Coiled coil</keyword>
<dbReference type="GO" id="GO:0008360">
    <property type="term" value="P:regulation of cell shape"/>
    <property type="evidence" value="ECO:0007669"/>
    <property type="project" value="UniProtKB-KW"/>
</dbReference>
<dbReference type="STRING" id="157838.AN964_17365"/>
<evidence type="ECO:0000256" key="9">
    <source>
        <dbReference type="ARBA" id="ARBA00022801"/>
    </source>
</evidence>
<evidence type="ECO:0000256" key="18">
    <source>
        <dbReference type="SAM" id="Coils"/>
    </source>
</evidence>
<keyword evidence="11" id="KW-0573">Peptidoglycan synthesis</keyword>
<evidence type="ECO:0000256" key="2">
    <source>
        <dbReference type="ARBA" id="ARBA00007739"/>
    </source>
</evidence>
<feature type="domain" description="Glycosyl transferase family 51" evidence="21">
    <location>
        <begin position="74"/>
        <end position="248"/>
    </location>
</feature>
<evidence type="ECO:0000256" key="17">
    <source>
        <dbReference type="ARBA" id="ARBA00049902"/>
    </source>
</evidence>
<evidence type="ECO:0000313" key="22">
    <source>
        <dbReference type="EMBL" id="KQL55102.1"/>
    </source>
</evidence>
<evidence type="ECO:0000256" key="14">
    <source>
        <dbReference type="ARBA" id="ARBA00023268"/>
    </source>
</evidence>